<keyword evidence="1" id="KW-1133">Transmembrane helix</keyword>
<evidence type="ECO:0000313" key="3">
    <source>
        <dbReference type="RefSeq" id="XP_026549937.1"/>
    </source>
</evidence>
<dbReference type="PANTHER" id="PTHR43836">
    <property type="entry name" value="CATECHOL O-METHYLTRANSFERASE 1-RELATED"/>
    <property type="match status" value="1"/>
</dbReference>
<dbReference type="GO" id="GO:0042417">
    <property type="term" value="P:dopamine metabolic process"/>
    <property type="evidence" value="ECO:0007669"/>
    <property type="project" value="TreeGrafter"/>
</dbReference>
<dbReference type="Proteomes" id="UP000504612">
    <property type="component" value="Unplaced"/>
</dbReference>
<dbReference type="GO" id="GO:0042424">
    <property type="term" value="P:catecholamine catabolic process"/>
    <property type="evidence" value="ECO:0007669"/>
    <property type="project" value="TreeGrafter"/>
</dbReference>
<dbReference type="KEGG" id="nss:113431897"/>
<reference evidence="3" key="1">
    <citation type="submission" date="2025-08" db="UniProtKB">
        <authorList>
            <consortium name="RefSeq"/>
        </authorList>
    </citation>
    <scope>IDENTIFICATION</scope>
</reference>
<evidence type="ECO:0000313" key="2">
    <source>
        <dbReference type="Proteomes" id="UP000504612"/>
    </source>
</evidence>
<dbReference type="RefSeq" id="XP_026549937.1">
    <property type="nucleotide sequence ID" value="XM_026694152.1"/>
</dbReference>
<sequence length="87" mass="10289">MVSPAIALAFLPFVATLLIRYRHYFLLFYRAVLLRKVRDYLTGLSREERAFRYVLTHAIPGDPLHILETFNQWSYHCEYLSTLGPQK</sequence>
<evidence type="ECO:0000256" key="1">
    <source>
        <dbReference type="SAM" id="Phobius"/>
    </source>
</evidence>
<feature type="non-terminal residue" evidence="3">
    <location>
        <position position="87"/>
    </location>
</feature>
<proteinExistence type="predicted"/>
<protein>
    <submittedName>
        <fullName evidence="3">Transmembrane O-methyltransferase-like</fullName>
    </submittedName>
</protein>
<keyword evidence="1" id="KW-0472">Membrane</keyword>
<dbReference type="AlphaFoldDB" id="A0A6J1W3Q1"/>
<accession>A0A6J1W3Q1</accession>
<name>A0A6J1W3Q1_9SAUR</name>
<gene>
    <name evidence="3" type="primary">LOC113431897</name>
</gene>
<dbReference type="GeneID" id="113431897"/>
<dbReference type="PANTHER" id="PTHR43836:SF1">
    <property type="entry name" value="TRANSMEMBRANE O-METHYLTRANSFERASE"/>
    <property type="match status" value="1"/>
</dbReference>
<keyword evidence="1" id="KW-0812">Transmembrane</keyword>
<keyword evidence="2" id="KW-1185">Reference proteome</keyword>
<dbReference type="GO" id="GO:0016206">
    <property type="term" value="F:catechol O-methyltransferase activity"/>
    <property type="evidence" value="ECO:0007669"/>
    <property type="project" value="TreeGrafter"/>
</dbReference>
<dbReference type="GO" id="GO:0032502">
    <property type="term" value="P:developmental process"/>
    <property type="evidence" value="ECO:0007669"/>
    <property type="project" value="TreeGrafter"/>
</dbReference>
<feature type="transmembrane region" description="Helical" evidence="1">
    <location>
        <begin position="6"/>
        <end position="29"/>
    </location>
</feature>
<organism evidence="2 3">
    <name type="scientific">Notechis scutatus</name>
    <name type="common">mainland tiger snake</name>
    <dbReference type="NCBI Taxonomy" id="8663"/>
    <lineage>
        <taxon>Eukaryota</taxon>
        <taxon>Metazoa</taxon>
        <taxon>Chordata</taxon>
        <taxon>Craniata</taxon>
        <taxon>Vertebrata</taxon>
        <taxon>Euteleostomi</taxon>
        <taxon>Lepidosauria</taxon>
        <taxon>Squamata</taxon>
        <taxon>Bifurcata</taxon>
        <taxon>Unidentata</taxon>
        <taxon>Episquamata</taxon>
        <taxon>Toxicofera</taxon>
        <taxon>Serpentes</taxon>
        <taxon>Colubroidea</taxon>
        <taxon>Elapidae</taxon>
        <taxon>Hydrophiinae</taxon>
        <taxon>Notechis</taxon>
    </lineage>
</organism>